<dbReference type="CDD" id="cd00038">
    <property type="entry name" value="CAP_ED"/>
    <property type="match status" value="1"/>
</dbReference>
<gene>
    <name evidence="2" type="ORF">MARI151_60365</name>
</gene>
<organism evidence="2 3">
    <name type="scientific">Maribacter litoralis</name>
    <dbReference type="NCBI Taxonomy" id="2059726"/>
    <lineage>
        <taxon>Bacteria</taxon>
        <taxon>Pseudomonadati</taxon>
        <taxon>Bacteroidota</taxon>
        <taxon>Flavobacteriia</taxon>
        <taxon>Flavobacteriales</taxon>
        <taxon>Flavobacteriaceae</taxon>
        <taxon>Maribacter</taxon>
    </lineage>
</organism>
<dbReference type="InterPro" id="IPR000595">
    <property type="entry name" value="cNMP-bd_dom"/>
</dbReference>
<proteinExistence type="predicted"/>
<dbReference type="Pfam" id="PF00027">
    <property type="entry name" value="cNMP_binding"/>
    <property type="match status" value="1"/>
</dbReference>
<dbReference type="AlphaFoldDB" id="A0A653WUA5"/>
<dbReference type="RefSeq" id="WP_159303980.1">
    <property type="nucleotide sequence ID" value="NZ_JBNPYH010000001.1"/>
</dbReference>
<evidence type="ECO:0000313" key="2">
    <source>
        <dbReference type="EMBL" id="VXC22514.1"/>
    </source>
</evidence>
<dbReference type="EMBL" id="CABWLR010000006">
    <property type="protein sequence ID" value="VXC22514.1"/>
    <property type="molecule type" value="Genomic_DNA"/>
</dbReference>
<reference evidence="2 3" key="1">
    <citation type="submission" date="2019-10" db="EMBL/GenBank/DDBJ databases">
        <authorList>
            <person name="Karimi E."/>
        </authorList>
    </citation>
    <scope>NUCLEOTIDE SEQUENCE [LARGE SCALE GENOMIC DNA]</scope>
    <source>
        <strain evidence="2">Maribacter sp. 151</strain>
    </source>
</reference>
<protein>
    <submittedName>
        <fullName evidence="2">Cyclic nucleotide-binding protein</fullName>
    </submittedName>
</protein>
<dbReference type="SMART" id="SM00100">
    <property type="entry name" value="cNMP"/>
    <property type="match status" value="1"/>
</dbReference>
<dbReference type="Gene3D" id="2.60.120.10">
    <property type="entry name" value="Jelly Rolls"/>
    <property type="match status" value="1"/>
</dbReference>
<dbReference type="Proteomes" id="UP000430202">
    <property type="component" value="Unassembled WGS sequence"/>
</dbReference>
<name>A0A653WUA5_9FLAO</name>
<dbReference type="PANTHER" id="PTHR24567:SF76">
    <property type="entry name" value="CYCLIC NUCLEOTIDE-BINDING DOMAIN PROTEIN"/>
    <property type="match status" value="1"/>
</dbReference>
<dbReference type="InterPro" id="IPR018490">
    <property type="entry name" value="cNMP-bd_dom_sf"/>
</dbReference>
<dbReference type="GO" id="GO:0003700">
    <property type="term" value="F:DNA-binding transcription factor activity"/>
    <property type="evidence" value="ECO:0007669"/>
    <property type="project" value="TreeGrafter"/>
</dbReference>
<dbReference type="InterPro" id="IPR050397">
    <property type="entry name" value="Env_Response_Regulators"/>
</dbReference>
<keyword evidence="3" id="KW-1185">Reference proteome</keyword>
<accession>A0A653WUA5</accession>
<dbReference type="GO" id="GO:0005829">
    <property type="term" value="C:cytosol"/>
    <property type="evidence" value="ECO:0007669"/>
    <property type="project" value="TreeGrafter"/>
</dbReference>
<evidence type="ECO:0000313" key="3">
    <source>
        <dbReference type="Proteomes" id="UP000430202"/>
    </source>
</evidence>
<feature type="domain" description="Cyclic nucleotide-binding" evidence="1">
    <location>
        <begin position="12"/>
        <end position="116"/>
    </location>
</feature>
<evidence type="ECO:0000259" key="1">
    <source>
        <dbReference type="PROSITE" id="PS50042"/>
    </source>
</evidence>
<dbReference type="InterPro" id="IPR014710">
    <property type="entry name" value="RmlC-like_jellyroll"/>
</dbReference>
<sequence>MQKDHFLKNIFSSNAFTEDEIGRIIPKFKQINFSKNDYLLSEGTTENYYWFLEKGYCRSYVNDTKGNDITTNFYGQGDIAIDWSSFFLRSPTRENIQALTDCICWQLDFETFQQLFHSIEAFREQGRKTLVGSYFELKNQSVSFIADEAKERYLRLLKEKPHIVKNVSLQHIATYLGITKFSLSRIRKEISS</sequence>
<dbReference type="PANTHER" id="PTHR24567">
    <property type="entry name" value="CRP FAMILY TRANSCRIPTIONAL REGULATORY PROTEIN"/>
    <property type="match status" value="1"/>
</dbReference>
<dbReference type="SUPFAM" id="SSF51206">
    <property type="entry name" value="cAMP-binding domain-like"/>
    <property type="match status" value="1"/>
</dbReference>
<dbReference type="PROSITE" id="PS50042">
    <property type="entry name" value="CNMP_BINDING_3"/>
    <property type="match status" value="1"/>
</dbReference>